<feature type="domain" description="NADP-dependent oxidoreductase" evidence="4">
    <location>
        <begin position="18"/>
        <end position="197"/>
    </location>
</feature>
<keyword evidence="3" id="KW-0411">Iron-sulfur</keyword>
<accession>A0ABT6ETU1</accession>
<dbReference type="CDD" id="cd19096">
    <property type="entry name" value="AKR_Fe-S_oxidoreductase"/>
    <property type="match status" value="1"/>
</dbReference>
<evidence type="ECO:0000256" key="2">
    <source>
        <dbReference type="ARBA" id="ARBA00023004"/>
    </source>
</evidence>
<dbReference type="PROSITE" id="PS00198">
    <property type="entry name" value="4FE4S_FER_1"/>
    <property type="match status" value="1"/>
</dbReference>
<name>A0ABT6ETU1_9SYNE</name>
<dbReference type="InterPro" id="IPR017900">
    <property type="entry name" value="4Fe4S_Fe_S_CS"/>
</dbReference>
<organism evidence="6 7">
    <name type="scientific">Candidatus Synechococcus calcipolaris G9</name>
    <dbReference type="NCBI Taxonomy" id="1497997"/>
    <lineage>
        <taxon>Bacteria</taxon>
        <taxon>Bacillati</taxon>
        <taxon>Cyanobacteriota</taxon>
        <taxon>Cyanophyceae</taxon>
        <taxon>Synechococcales</taxon>
        <taxon>Synechococcaceae</taxon>
        <taxon>Synechococcus</taxon>
    </lineage>
</organism>
<keyword evidence="2" id="KW-0408">Iron</keyword>
<dbReference type="PANTHER" id="PTHR43312">
    <property type="entry name" value="D-THREO-ALDOSE 1-DEHYDROGENASE"/>
    <property type="match status" value="1"/>
</dbReference>
<evidence type="ECO:0000256" key="3">
    <source>
        <dbReference type="ARBA" id="ARBA00023014"/>
    </source>
</evidence>
<evidence type="ECO:0000259" key="5">
    <source>
        <dbReference type="Pfam" id="PF13187"/>
    </source>
</evidence>
<keyword evidence="1" id="KW-0479">Metal-binding</keyword>
<keyword evidence="7" id="KW-1185">Reference proteome</keyword>
<evidence type="ECO:0000313" key="7">
    <source>
        <dbReference type="Proteomes" id="UP001154265"/>
    </source>
</evidence>
<dbReference type="PANTHER" id="PTHR43312:SF2">
    <property type="entry name" value="OXIDOREDUCTASE"/>
    <property type="match status" value="1"/>
</dbReference>
<dbReference type="Proteomes" id="UP001154265">
    <property type="component" value="Unassembled WGS sequence"/>
</dbReference>
<evidence type="ECO:0000256" key="1">
    <source>
        <dbReference type="ARBA" id="ARBA00022723"/>
    </source>
</evidence>
<reference evidence="6" key="2">
    <citation type="submission" date="2022-01" db="EMBL/GenBank/DDBJ databases">
        <authorList>
            <person name="Zivanovic Y."/>
            <person name="Moreira D."/>
            <person name="Lopez-Garcia P."/>
        </authorList>
    </citation>
    <scope>NUCLEOTIDE SEQUENCE</scope>
    <source>
        <strain evidence="6">G9</strain>
    </source>
</reference>
<dbReference type="InterPro" id="IPR023210">
    <property type="entry name" value="NADP_OxRdtase_dom"/>
</dbReference>
<comment type="caution">
    <text evidence="6">The sequence shown here is derived from an EMBL/GenBank/DDBJ whole genome shotgun (WGS) entry which is preliminary data.</text>
</comment>
<reference evidence="6" key="1">
    <citation type="journal article" date="2022" name="Genome Biol. Evol.">
        <title>A New Gene Family Diagnostic for Intracellular Biomineralization of Amorphous Ca Carbonates by Cyanobacteria.</title>
        <authorList>
            <person name="Benzerara K."/>
            <person name="Duprat E."/>
            <person name="Bitard-Feildel T."/>
            <person name="Caumes G."/>
            <person name="Cassier-Chauvat C."/>
            <person name="Chauvat F."/>
            <person name="Dezi M."/>
            <person name="Diop S.I."/>
            <person name="Gaschignard G."/>
            <person name="Gorgen S."/>
            <person name="Gugger M."/>
            <person name="Lopez-Garcia P."/>
            <person name="Millet M."/>
            <person name="Skouri-Panet F."/>
            <person name="Moreira D."/>
            <person name="Callebaut I."/>
        </authorList>
    </citation>
    <scope>NUCLEOTIDE SEQUENCE</scope>
    <source>
        <strain evidence="6">G9</strain>
    </source>
</reference>
<gene>
    <name evidence="6" type="ORF">L3556_00080</name>
</gene>
<dbReference type="InterPro" id="IPR017896">
    <property type="entry name" value="4Fe4S_Fe-S-bd"/>
</dbReference>
<dbReference type="SUPFAM" id="SSF51430">
    <property type="entry name" value="NAD(P)-linked oxidoreductase"/>
    <property type="match status" value="1"/>
</dbReference>
<evidence type="ECO:0000313" key="6">
    <source>
        <dbReference type="EMBL" id="MDG2989334.1"/>
    </source>
</evidence>
<dbReference type="RefSeq" id="WP_277865262.1">
    <property type="nucleotide sequence ID" value="NZ_JAKKUT010000001.1"/>
</dbReference>
<dbReference type="EMBL" id="JAKKUT010000001">
    <property type="protein sequence ID" value="MDG2989334.1"/>
    <property type="molecule type" value="Genomic_DNA"/>
</dbReference>
<dbReference type="InterPro" id="IPR053135">
    <property type="entry name" value="AKR2_Oxidoreductase"/>
</dbReference>
<dbReference type="Pfam" id="PF13187">
    <property type="entry name" value="Fer4_9"/>
    <property type="match status" value="1"/>
</dbReference>
<dbReference type="Gene3D" id="3.20.20.100">
    <property type="entry name" value="NADP-dependent oxidoreductase domain"/>
    <property type="match status" value="1"/>
</dbReference>
<dbReference type="InterPro" id="IPR036812">
    <property type="entry name" value="NAD(P)_OxRdtase_dom_sf"/>
</dbReference>
<dbReference type="SUPFAM" id="SSF46548">
    <property type="entry name" value="alpha-helical ferredoxin"/>
    <property type="match status" value="1"/>
</dbReference>
<proteinExistence type="predicted"/>
<sequence>MRYRRFGRTNLNLSVFSLGTMRYLGSAMEAEGVVQRAIALGVNHLETAPAYGPSEAYLGQSLKNLPVSDPLYITTKVLPKGTCEDIMQQVDQSLGRLGRDHLECLALHGLNQPEHLGWLDQGGQGALEAVLASGKVAHIGFSSHGPLEVILAAMENPLFSFVNLHYTYFFQRNAPAIARAREKDLGIFIISPADKGGRLYRPPEKLDQLCQPLSPLHWAYRWLLSQPAIATLSFGPATVAEVDFPLGIADEDGPLTAIEKEILDRLDRVFQALPQGDRCEQCYACLPCPEDIHIPEVLRLRNLTLAYDMQEFGEYRYRMFGQAGHWFPGQPAHTCTECGDCLPRCPSNLEIPRLLQDAHDRLRGPQRRRLWETI</sequence>
<evidence type="ECO:0000259" key="4">
    <source>
        <dbReference type="Pfam" id="PF00248"/>
    </source>
</evidence>
<feature type="domain" description="4Fe-4S ferredoxin-type" evidence="5">
    <location>
        <begin position="278"/>
        <end position="348"/>
    </location>
</feature>
<dbReference type="Pfam" id="PF00248">
    <property type="entry name" value="Aldo_ket_red"/>
    <property type="match status" value="1"/>
</dbReference>
<protein>
    <submittedName>
        <fullName evidence="6">Aldo/keto reductase</fullName>
    </submittedName>
</protein>